<name>A0ABS8MUK2_9FLAO</name>
<protein>
    <submittedName>
        <fullName evidence="1">Uncharacterized protein</fullName>
    </submittedName>
</protein>
<sequence>MATNINTILNWFLTGKKPTQAQFWASWTSFWHKEETIPQSAISNLTTTLNAKAEKNQFDAHKIDINAHAELFLVKEDKANKGVSNGYAPLNDLGKLVIGYLNVVNDLVTGGIESLLTAEQGKLLQSQINAINVLLSSDNVDLDSVQELVDAIENIRVSLETILVNDLTTGGVTKALTAEMGKSLKTLIDALGTNKVDKVAGDRLITAAEITKLSGIQAGAQVNQDITGKQDIDNQIFIGTSGLIDDSWHGKIVTFTATTTQTFPASGLRDGFKFDGIVDPSVTLNTAITSPKVWYGGYTGGAIPQNSIFTVVQRKGDVNKISIYGL</sequence>
<proteinExistence type="predicted"/>
<dbReference type="RefSeq" id="WP_229989272.1">
    <property type="nucleotide sequence ID" value="NZ_JAJJMO010000001.1"/>
</dbReference>
<gene>
    <name evidence="1" type="ORF">LNQ49_12710</name>
</gene>
<comment type="caution">
    <text evidence="1">The sequence shown here is derived from an EMBL/GenBank/DDBJ whole genome shotgun (WGS) entry which is preliminary data.</text>
</comment>
<accession>A0ABS8MUK2</accession>
<dbReference type="EMBL" id="JAJJMO010000001">
    <property type="protein sequence ID" value="MCC9072444.1"/>
    <property type="molecule type" value="Genomic_DNA"/>
</dbReference>
<organism evidence="1 2">
    <name type="scientific">Flavobacterium pisciphilum</name>
    <dbReference type="NCBI Taxonomy" id="2893755"/>
    <lineage>
        <taxon>Bacteria</taxon>
        <taxon>Pseudomonadati</taxon>
        <taxon>Bacteroidota</taxon>
        <taxon>Flavobacteriia</taxon>
        <taxon>Flavobacteriales</taxon>
        <taxon>Flavobacteriaceae</taxon>
        <taxon>Flavobacterium</taxon>
    </lineage>
</organism>
<dbReference type="Proteomes" id="UP001430919">
    <property type="component" value="Unassembled WGS sequence"/>
</dbReference>
<reference evidence="1" key="1">
    <citation type="submission" date="2021-11" db="EMBL/GenBank/DDBJ databases">
        <title>Description of novel Flavobacterium species.</title>
        <authorList>
            <person name="Saticioglu I.B."/>
            <person name="Ay H."/>
            <person name="Altun S."/>
            <person name="Duman M."/>
        </authorList>
    </citation>
    <scope>NUCLEOTIDE SEQUENCE</scope>
    <source>
        <strain evidence="1">F-65</strain>
    </source>
</reference>
<evidence type="ECO:0000313" key="2">
    <source>
        <dbReference type="Proteomes" id="UP001430919"/>
    </source>
</evidence>
<evidence type="ECO:0000313" key="1">
    <source>
        <dbReference type="EMBL" id="MCC9072444.1"/>
    </source>
</evidence>
<keyword evidence="2" id="KW-1185">Reference proteome</keyword>